<organism evidence="6 7">
    <name type="scientific">Zophobas morio</name>
    <dbReference type="NCBI Taxonomy" id="2755281"/>
    <lineage>
        <taxon>Eukaryota</taxon>
        <taxon>Metazoa</taxon>
        <taxon>Ecdysozoa</taxon>
        <taxon>Arthropoda</taxon>
        <taxon>Hexapoda</taxon>
        <taxon>Insecta</taxon>
        <taxon>Pterygota</taxon>
        <taxon>Neoptera</taxon>
        <taxon>Endopterygota</taxon>
        <taxon>Coleoptera</taxon>
        <taxon>Polyphaga</taxon>
        <taxon>Cucujiformia</taxon>
        <taxon>Tenebrionidae</taxon>
        <taxon>Zophobas</taxon>
    </lineage>
</organism>
<dbReference type="InterPro" id="IPR036728">
    <property type="entry name" value="PBP_GOBP_sf"/>
</dbReference>
<dbReference type="AlphaFoldDB" id="A0AA38M1U5"/>
<dbReference type="GO" id="GO:0007608">
    <property type="term" value="P:sensory perception of smell"/>
    <property type="evidence" value="ECO:0007669"/>
    <property type="project" value="TreeGrafter"/>
</dbReference>
<dbReference type="Gene3D" id="1.10.238.20">
    <property type="entry name" value="Pheromone/general odorant binding protein domain"/>
    <property type="match status" value="1"/>
</dbReference>
<dbReference type="GO" id="GO:0005549">
    <property type="term" value="F:odorant binding"/>
    <property type="evidence" value="ECO:0007669"/>
    <property type="project" value="InterPro"/>
</dbReference>
<feature type="signal peptide" evidence="5">
    <location>
        <begin position="1"/>
        <end position="17"/>
    </location>
</feature>
<dbReference type="Pfam" id="PF01395">
    <property type="entry name" value="PBP_GOBP"/>
    <property type="match status" value="1"/>
</dbReference>
<protein>
    <submittedName>
        <fullName evidence="6">Uncharacterized protein</fullName>
    </submittedName>
</protein>
<sequence length="130" mass="14589">MKYYYFLAVILINGVQATSNELDQKMTKCVSECVRQTNISDDSVDKVLSPEPTNDPTLKAYVLCVLKKIDIIGENGDFKKENLRTILRENGLSAENAESLVNKCAVQKNQPEETAYEGFRCFSQNEGSLL</sequence>
<reference evidence="6" key="1">
    <citation type="journal article" date="2023" name="G3 (Bethesda)">
        <title>Whole genome assemblies of Zophobas morio and Tenebrio molitor.</title>
        <authorList>
            <person name="Kaur S."/>
            <person name="Stinson S.A."/>
            <person name="diCenzo G.C."/>
        </authorList>
    </citation>
    <scope>NUCLEOTIDE SEQUENCE</scope>
    <source>
        <strain evidence="6">QUZm001</strain>
    </source>
</reference>
<dbReference type="PANTHER" id="PTHR11857:SF43">
    <property type="entry name" value="GEO07291P1-RELATED"/>
    <property type="match status" value="1"/>
</dbReference>
<evidence type="ECO:0000256" key="3">
    <source>
        <dbReference type="ARBA" id="ARBA00022525"/>
    </source>
</evidence>
<dbReference type="CDD" id="cd23992">
    <property type="entry name" value="PBP_GOBP"/>
    <property type="match status" value="1"/>
</dbReference>
<keyword evidence="3" id="KW-0964">Secreted</keyword>
<evidence type="ECO:0000256" key="1">
    <source>
        <dbReference type="ARBA" id="ARBA00004613"/>
    </source>
</evidence>
<keyword evidence="7" id="KW-1185">Reference proteome</keyword>
<accession>A0AA38M1U5</accession>
<gene>
    <name evidence="6" type="ORF">Zmor_027248</name>
</gene>
<evidence type="ECO:0000256" key="4">
    <source>
        <dbReference type="ARBA" id="ARBA00022729"/>
    </source>
</evidence>
<keyword evidence="4 5" id="KW-0732">Signal</keyword>
<dbReference type="GO" id="GO:0005615">
    <property type="term" value="C:extracellular space"/>
    <property type="evidence" value="ECO:0007669"/>
    <property type="project" value="TreeGrafter"/>
</dbReference>
<evidence type="ECO:0000256" key="2">
    <source>
        <dbReference type="ARBA" id="ARBA00008098"/>
    </source>
</evidence>
<evidence type="ECO:0000256" key="5">
    <source>
        <dbReference type="SAM" id="SignalP"/>
    </source>
</evidence>
<name>A0AA38M1U5_9CUCU</name>
<evidence type="ECO:0000313" key="7">
    <source>
        <dbReference type="Proteomes" id="UP001168821"/>
    </source>
</evidence>
<feature type="chain" id="PRO_5041413254" evidence="5">
    <location>
        <begin position="18"/>
        <end position="130"/>
    </location>
</feature>
<evidence type="ECO:0000313" key="6">
    <source>
        <dbReference type="EMBL" id="KAJ3640703.1"/>
    </source>
</evidence>
<dbReference type="SMART" id="SM00708">
    <property type="entry name" value="PhBP"/>
    <property type="match status" value="1"/>
</dbReference>
<dbReference type="Proteomes" id="UP001168821">
    <property type="component" value="Unassembled WGS sequence"/>
</dbReference>
<proteinExistence type="inferred from homology"/>
<comment type="caution">
    <text evidence="6">The sequence shown here is derived from an EMBL/GenBank/DDBJ whole genome shotgun (WGS) entry which is preliminary data.</text>
</comment>
<comment type="subcellular location">
    <subcellularLocation>
        <location evidence="1">Secreted</location>
    </subcellularLocation>
</comment>
<dbReference type="EMBL" id="JALNTZ010000009">
    <property type="protein sequence ID" value="KAJ3640703.1"/>
    <property type="molecule type" value="Genomic_DNA"/>
</dbReference>
<comment type="similarity">
    <text evidence="2">Belongs to the PBP/GOBP family.</text>
</comment>
<dbReference type="InterPro" id="IPR006170">
    <property type="entry name" value="PBP/GOBP"/>
</dbReference>
<dbReference type="SUPFAM" id="SSF47565">
    <property type="entry name" value="Insect pheromone/odorant-binding proteins"/>
    <property type="match status" value="1"/>
</dbReference>
<dbReference type="PANTHER" id="PTHR11857">
    <property type="entry name" value="ODORANT BINDING PROTEIN-RELATED"/>
    <property type="match status" value="1"/>
</dbReference>